<dbReference type="CDD" id="cd20266">
    <property type="entry name" value="Complex1_LYR_NDUFA6_LYRM6"/>
    <property type="match status" value="1"/>
</dbReference>
<keyword evidence="3" id="KW-0813">Transport</keyword>
<keyword evidence="4" id="KW-0679">Respiratory chain</keyword>
<dbReference type="OrthoDB" id="14535at2759"/>
<evidence type="ECO:0000256" key="6">
    <source>
        <dbReference type="ARBA" id="ARBA00022982"/>
    </source>
</evidence>
<dbReference type="PANTHER" id="PTHR12964">
    <property type="entry name" value="NADH-UBIQUINONE OXIDOREDUCTASE B14 SUBUNIT"/>
    <property type="match status" value="1"/>
</dbReference>
<proteinExistence type="inferred from homology"/>
<evidence type="ECO:0000256" key="1">
    <source>
        <dbReference type="ARBA" id="ARBA00004443"/>
    </source>
</evidence>
<dbReference type="EMBL" id="JAKUCV010001184">
    <property type="protein sequence ID" value="KAJ4847356.1"/>
    <property type="molecule type" value="Genomic_DNA"/>
</dbReference>
<dbReference type="Proteomes" id="UP001141552">
    <property type="component" value="Unassembled WGS sequence"/>
</dbReference>
<name>A0A9Q0GFC4_9ROSI</name>
<evidence type="ECO:0000256" key="2">
    <source>
        <dbReference type="ARBA" id="ARBA00009508"/>
    </source>
</evidence>
<evidence type="ECO:0000313" key="10">
    <source>
        <dbReference type="Proteomes" id="UP001141552"/>
    </source>
</evidence>
<keyword evidence="10" id="KW-1185">Reference proteome</keyword>
<dbReference type="PANTHER" id="PTHR12964:SF0">
    <property type="entry name" value="NADH DEHYDROGENASE [UBIQUINONE] 1 ALPHA SUBCOMPLEX SUBUNIT 6"/>
    <property type="match status" value="1"/>
</dbReference>
<reference evidence="9" key="1">
    <citation type="submission" date="2022-02" db="EMBL/GenBank/DDBJ databases">
        <authorList>
            <person name="Henning P.M."/>
            <person name="McCubbin A.G."/>
            <person name="Shore J.S."/>
        </authorList>
    </citation>
    <scope>NUCLEOTIDE SEQUENCE</scope>
    <source>
        <strain evidence="9">F60SS</strain>
        <tissue evidence="9">Leaves</tissue>
    </source>
</reference>
<keyword evidence="7" id="KW-0496">Mitochondrion</keyword>
<dbReference type="AlphaFoldDB" id="A0A9Q0GFC4"/>
<dbReference type="GO" id="GO:0006979">
    <property type="term" value="P:response to oxidative stress"/>
    <property type="evidence" value="ECO:0007669"/>
    <property type="project" value="TreeGrafter"/>
</dbReference>
<comment type="subcellular location">
    <subcellularLocation>
        <location evidence="1">Mitochondrion inner membrane</location>
        <topology evidence="1">Peripheral membrane protein</topology>
        <orientation evidence="1">Matrix side</orientation>
    </subcellularLocation>
</comment>
<evidence type="ECO:0000256" key="5">
    <source>
        <dbReference type="ARBA" id="ARBA00022792"/>
    </source>
</evidence>
<dbReference type="InterPro" id="IPR016488">
    <property type="entry name" value="NADH_Ub_cplx-1_asu_su-6"/>
</dbReference>
<evidence type="ECO:0000256" key="3">
    <source>
        <dbReference type="ARBA" id="ARBA00022448"/>
    </source>
</evidence>
<keyword evidence="6" id="KW-0249">Electron transport</keyword>
<comment type="similarity">
    <text evidence="2">Belongs to the complex I LYR family.</text>
</comment>
<accession>A0A9Q0GFC4</accession>
<dbReference type="GO" id="GO:0045271">
    <property type="term" value="C:respiratory chain complex I"/>
    <property type="evidence" value="ECO:0007669"/>
    <property type="project" value="InterPro"/>
</dbReference>
<evidence type="ECO:0008006" key="11">
    <source>
        <dbReference type="Google" id="ProtNLM"/>
    </source>
</evidence>
<dbReference type="GO" id="GO:0005743">
    <property type="term" value="C:mitochondrial inner membrane"/>
    <property type="evidence" value="ECO:0007669"/>
    <property type="project" value="UniProtKB-SubCell"/>
</dbReference>
<dbReference type="InterPro" id="IPR045299">
    <property type="entry name" value="Complex1_LYR_NDUFA6_LYRM6"/>
</dbReference>
<evidence type="ECO:0000256" key="7">
    <source>
        <dbReference type="ARBA" id="ARBA00023128"/>
    </source>
</evidence>
<evidence type="ECO:0000313" key="9">
    <source>
        <dbReference type="EMBL" id="KAJ4847356.1"/>
    </source>
</evidence>
<protein>
    <recommendedName>
        <fullName evidence="11">NADH dehydrogenase [ubiquinone] 1 alpha subcomplex subunit 6</fullName>
    </recommendedName>
</protein>
<reference evidence="9" key="2">
    <citation type="journal article" date="2023" name="Plants (Basel)">
        <title>Annotation of the Turnera subulata (Passifloraceae) Draft Genome Reveals the S-Locus Evolved after the Divergence of Turneroideae from Passifloroideae in a Stepwise Manner.</title>
        <authorList>
            <person name="Henning P.M."/>
            <person name="Roalson E.H."/>
            <person name="Mir W."/>
            <person name="McCubbin A.G."/>
            <person name="Shore J.S."/>
        </authorList>
    </citation>
    <scope>NUCLEOTIDE SEQUENCE</scope>
    <source>
        <strain evidence="9">F60SS</strain>
    </source>
</reference>
<evidence type="ECO:0000256" key="4">
    <source>
        <dbReference type="ARBA" id="ARBA00022660"/>
    </source>
</evidence>
<keyword evidence="5" id="KW-0999">Mitochondrion inner membrane</keyword>
<sequence>MAFRLTGVRVAANSGSLEEARGRVFEFFKSACRSIPQIMEIYNLHDVISESQLRSNIASQFRRNAHITNPKGGRGLQVIDMLVFKGMEELGNIVEHAKQRHHIIGQYVVGQHGLVQDLNPKDDAISPFLNNFYKTNYS</sequence>
<comment type="caution">
    <text evidence="9">The sequence shown here is derived from an EMBL/GenBank/DDBJ whole genome shotgun (WGS) entry which is preliminary data.</text>
</comment>
<gene>
    <name evidence="9" type="ORF">Tsubulata_005592</name>
</gene>
<keyword evidence="8" id="KW-0472">Membrane</keyword>
<evidence type="ECO:0000256" key="8">
    <source>
        <dbReference type="ARBA" id="ARBA00023136"/>
    </source>
</evidence>
<organism evidence="9 10">
    <name type="scientific">Turnera subulata</name>
    <dbReference type="NCBI Taxonomy" id="218843"/>
    <lineage>
        <taxon>Eukaryota</taxon>
        <taxon>Viridiplantae</taxon>
        <taxon>Streptophyta</taxon>
        <taxon>Embryophyta</taxon>
        <taxon>Tracheophyta</taxon>
        <taxon>Spermatophyta</taxon>
        <taxon>Magnoliopsida</taxon>
        <taxon>eudicotyledons</taxon>
        <taxon>Gunneridae</taxon>
        <taxon>Pentapetalae</taxon>
        <taxon>rosids</taxon>
        <taxon>fabids</taxon>
        <taxon>Malpighiales</taxon>
        <taxon>Passifloraceae</taxon>
        <taxon>Turnera</taxon>
    </lineage>
</organism>